<dbReference type="SUPFAM" id="SSF52151">
    <property type="entry name" value="FabD/lysophospholipase-like"/>
    <property type="match status" value="1"/>
</dbReference>
<dbReference type="Gene3D" id="1.10.1200.10">
    <property type="entry name" value="ACP-like"/>
    <property type="match status" value="1"/>
</dbReference>
<dbReference type="VEuPathDB" id="FungiDB:BO71DRAFT_483697"/>
<dbReference type="InterPro" id="IPR016035">
    <property type="entry name" value="Acyl_Trfase/lysoPLipase"/>
</dbReference>
<dbReference type="SMART" id="SM00823">
    <property type="entry name" value="PKS_PP"/>
    <property type="match status" value="1"/>
</dbReference>
<gene>
    <name evidence="11" type="ORF">BO71DRAFT_483697</name>
</gene>
<evidence type="ECO:0000259" key="9">
    <source>
        <dbReference type="PROSITE" id="PS52004"/>
    </source>
</evidence>
<dbReference type="PROSITE" id="PS00606">
    <property type="entry name" value="KS3_1"/>
    <property type="match status" value="1"/>
</dbReference>
<feature type="region of interest" description="C-terminal hotdog fold" evidence="7">
    <location>
        <begin position="1114"/>
        <end position="1266"/>
    </location>
</feature>
<dbReference type="InterPro" id="IPR014031">
    <property type="entry name" value="Ketoacyl_synth_C"/>
</dbReference>
<evidence type="ECO:0000259" key="10">
    <source>
        <dbReference type="PROSITE" id="PS52019"/>
    </source>
</evidence>
<dbReference type="EMBL" id="KZ825869">
    <property type="protein sequence ID" value="PYH94535.1"/>
    <property type="molecule type" value="Genomic_DNA"/>
</dbReference>
<dbReference type="PANTHER" id="PTHR43775:SF18">
    <property type="entry name" value="ENZYME, PUTATIVE (JCVI)-RELATED"/>
    <property type="match status" value="1"/>
</dbReference>
<sequence>MVTASAGAKALPHLVLPSLDPGDFVLDSSPSCSTIHATSDSPTSLVSSRFVQEPIAVIGMACRLPGGSDSPNRLWEFLMRGGVAETAVPESRFHLPGHFDGSGKPRTMRPPGAMFMENVDPAAFDAKFFNIAPQDAVSMDPQQRILLEVIYEALENAGIPMESLSGQDYGCYVGAHTGDYWDLFARDPDSRPPSVGLGVAATMLSNRVSHFLNIKGPSVPVDTACSSSLVAMDIACKALHNGEINGAIIAAASLILNPEYGCDVGSIRNTHSPTGQCHTFDTKADGYVRAEGTNAVILKRLDDALQDGDPIRAVIRGIANNHNGRTPGIASPSAEGQAAVVRQAYVNANITDYSFTGYVECHGTGTLVGDPVEATGASSVFAASRPMDQPLRLGSIKSNIGHSELPAGLSGLMKAVMILETGQIPGNPTFLTPNPHIDFKNLRLQVSREATNFPNMPFRRVGVNCFGFGGSNSHAIMDEPAAVIQDYEAAYTWSHGAQAQAVETQDRSDRPYLLCFSANDETSLRSYLGSMTQHLDRNDVSLQIRDLAYTLGTRRSQLFHRAYIVGNQLQLSSAVYGKKSIRHPQIGFVFTGQGAQWPEMGRELMKVFDPARTVIRNLDSVLQCLANPPTWSLYDELTESRSAEHVRQPEYSQPLVTALQIALLVLFRSWGVTPRSVVGHSSGEIAAAFAAGYLTEAEAIVIAYHRGQASKSGGCSDELLGMLAVGLGADEALPYMQGSEGVQIACYNSPKSVTLSGTASALHQVKETLTKAGAFARMLQVDMAYHSTFMREIGETYEGLLINDPPPMSYANGATDAAKMFSSVSGRRQQNLPDVSYWKSNMVSPVRFDEAVRSMLQDSDVDFLVEIGPSGALKGPISQIMSGLSDTFSKTYIPSLSRGAGSINSTLAVAGQLYLAGLPIDLAQVNEDTVSRPPLVIVDLPNYSWNHTTPYWSESSSSRDWRFKKFVQHDLLGSKVLGTSWHAPTFKKTMNLSHLPWLQEHRIGKNIEFPKSGFIAMAVEATYQITVMKHSMRAVNELSYRLRNIRFEEALILEDGSEPELHLSMHPMRGSNGWYEFLVLSAHNDTTTAHASGEIHVQDELVLTASKSERAPLEHTTPGYLWHKAFAETGLDHEPAFQRLQKVETRAGKRHCRSLVTLTDPPVPYDPQSLYPIHPAALEGLFQAITPALCAGIRAHLRECLVPSTIDDMIINPSGGSDTGLAIASSLHSHGHDSNRGDASLYDETGSLLVQVQGVSYAPIHIDNPIPTQWLTRDIWIPDILALTKESLSRLGSGDQVATILRLVAGAKQAPSVLELDLGWGDGASIWFHREGSSHAYRRYSMAGDASEVDEFKKRCGDERNTSFHVQMDLSLVDDKFDLVIIKATSYDETFMALKASKRLLSSDGHVLVVGWEDHKTTGDMFGIDFNMGFVTVPFLSKEGPCFLCTPGVYPTARERTPLHVVSFESNHLPSKIRSALRCAGWDVVEHNCPASDVPESSTVLILDELFAPVLTQVTEEQWLCLHRLITNGCKLLWVTQGAQWHVTEPDNALVSGLFRSIRSEDPSATLMTLDVESRHDPHAPAAVVHALSQLERPNARWATDNEYAERDGIVNVHRVEPFQRVDEATEGLPVQESLLVQVEQRETNDELPDGHVEVEIHAVGLNQQNTERNAKIPVCLEGAGIIRRVGNLPLDLIERRVAFLANGILEARIAVPVNLCYFISDTMSFEQAAGVPVAFCTAFYALYDSHLNQAQTVLIHGSSDVRIASVQFAKYAQIDIFVTADSEEERDALHQLGFPHDRIFWKDLASEIVDATKGRGIDLIVSSVMDDTLDTLWESCADDGTLVQLGKRAGSLSLAPFDRGCSYRVVDFFHPKMQQTQSRLLKHVFDLIHNDRLTPITSSRPPIPFDSPAPKLTTNTACLIIGGLKGLCGSLAIHLAFRGIRHLVIMSRSGCHDPRSQETILQCRSLGCTVYDCRGDVTRIMDVRRAFTKAPVPVRGIVHGAMLLRDRPYDTMTVDEFHQAIEGKIHGAWNLHNVAMEKRLSLDFFLLLSSISSVVGSKGQANYAAANSFLDSFAAYRQNLGEKCVTVALGVVEDVGVVAESDALTQRHQASIEAIGIPESALHSILDCALHYDSLQPESQISQLITGLTVPQDSEKSGLRFDPRFSGLFVADSPTEVQADPLTTALQQFSAVMNSESRQGLLEKCLTVLSVRLAQMLRWSEEQVEPGQPLSVYGLDSLAAVELRNWIRAEMGAMLKTKEIVEAASLIALGEVLVVRLGESRG</sequence>
<evidence type="ECO:0000313" key="11">
    <source>
        <dbReference type="EMBL" id="PYH94535.1"/>
    </source>
</evidence>
<dbReference type="PROSITE" id="PS52004">
    <property type="entry name" value="KS3_2"/>
    <property type="match status" value="1"/>
</dbReference>
<dbReference type="InterPro" id="IPR020806">
    <property type="entry name" value="PKS_PP-bd"/>
</dbReference>
<dbReference type="OrthoDB" id="329835at2759"/>
<evidence type="ECO:0000256" key="2">
    <source>
        <dbReference type="ARBA" id="ARBA00022553"/>
    </source>
</evidence>
<dbReference type="InterPro" id="IPR020807">
    <property type="entry name" value="PKS_DH"/>
</dbReference>
<dbReference type="GO" id="GO:0006633">
    <property type="term" value="P:fatty acid biosynthetic process"/>
    <property type="evidence" value="ECO:0007669"/>
    <property type="project" value="InterPro"/>
</dbReference>
<evidence type="ECO:0000313" key="12">
    <source>
        <dbReference type="Proteomes" id="UP000247810"/>
    </source>
</evidence>
<evidence type="ECO:0000256" key="1">
    <source>
        <dbReference type="ARBA" id="ARBA00022450"/>
    </source>
</evidence>
<keyword evidence="3" id="KW-0808">Transferase</keyword>
<dbReference type="Pfam" id="PF00109">
    <property type="entry name" value="ketoacyl-synt"/>
    <property type="match status" value="1"/>
</dbReference>
<dbReference type="PROSITE" id="PS50075">
    <property type="entry name" value="CARRIER"/>
    <property type="match status" value="1"/>
</dbReference>
<feature type="domain" description="Carrier" evidence="8">
    <location>
        <begin position="2193"/>
        <end position="2278"/>
    </location>
</feature>
<organism evidence="11 12">
    <name type="scientific">Aspergillus ellipticus CBS 707.79</name>
    <dbReference type="NCBI Taxonomy" id="1448320"/>
    <lineage>
        <taxon>Eukaryota</taxon>
        <taxon>Fungi</taxon>
        <taxon>Dikarya</taxon>
        <taxon>Ascomycota</taxon>
        <taxon>Pezizomycotina</taxon>
        <taxon>Eurotiomycetes</taxon>
        <taxon>Eurotiomycetidae</taxon>
        <taxon>Eurotiales</taxon>
        <taxon>Aspergillaceae</taxon>
        <taxon>Aspergillus</taxon>
        <taxon>Aspergillus subgen. Circumdati</taxon>
    </lineage>
</organism>
<dbReference type="Pfam" id="PF02801">
    <property type="entry name" value="Ketoacyl-synt_C"/>
    <property type="match status" value="1"/>
</dbReference>
<evidence type="ECO:0000256" key="6">
    <source>
        <dbReference type="ARBA" id="ARBA00023315"/>
    </source>
</evidence>
<name>A0A319DAV9_9EURO</name>
<reference evidence="11 12" key="1">
    <citation type="submission" date="2018-02" db="EMBL/GenBank/DDBJ databases">
        <title>The genomes of Aspergillus section Nigri reveals drivers in fungal speciation.</title>
        <authorList>
            <consortium name="DOE Joint Genome Institute"/>
            <person name="Vesth T.C."/>
            <person name="Nybo J."/>
            <person name="Theobald S."/>
            <person name="Brandl J."/>
            <person name="Frisvad J.C."/>
            <person name="Nielsen K.F."/>
            <person name="Lyhne E.K."/>
            <person name="Kogle M.E."/>
            <person name="Kuo A."/>
            <person name="Riley R."/>
            <person name="Clum A."/>
            <person name="Nolan M."/>
            <person name="Lipzen A."/>
            <person name="Salamov A."/>
            <person name="Henrissat B."/>
            <person name="Wiebenga A."/>
            <person name="De vries R.P."/>
            <person name="Grigoriev I.V."/>
            <person name="Mortensen U.H."/>
            <person name="Andersen M.R."/>
            <person name="Baker S.E."/>
        </authorList>
    </citation>
    <scope>NUCLEOTIDE SEQUENCE [LARGE SCALE GENOMIC DNA]</scope>
    <source>
        <strain evidence="11 12">CBS 707.79</strain>
    </source>
</reference>
<dbReference type="InterPro" id="IPR032821">
    <property type="entry name" value="PKS_assoc"/>
</dbReference>
<dbReference type="CDD" id="cd05195">
    <property type="entry name" value="enoyl_red"/>
    <property type="match status" value="1"/>
</dbReference>
<dbReference type="SUPFAM" id="SSF55048">
    <property type="entry name" value="Probable ACP-binding domain of malonyl-CoA ACP transacylase"/>
    <property type="match status" value="1"/>
</dbReference>
<comment type="caution">
    <text evidence="7">Lacks conserved residue(s) required for the propagation of feature annotation.</text>
</comment>
<dbReference type="Pfam" id="PF00107">
    <property type="entry name" value="ADH_zinc_N"/>
    <property type="match status" value="1"/>
</dbReference>
<feature type="domain" description="Ketosynthase family 3 (KS3)" evidence="9">
    <location>
        <begin position="52"/>
        <end position="479"/>
    </location>
</feature>
<evidence type="ECO:0000256" key="7">
    <source>
        <dbReference type="PROSITE-ProRule" id="PRU01363"/>
    </source>
</evidence>
<dbReference type="SUPFAM" id="SSF53901">
    <property type="entry name" value="Thiolase-like"/>
    <property type="match status" value="1"/>
</dbReference>
<proteinExistence type="predicted"/>
<dbReference type="SUPFAM" id="SSF51735">
    <property type="entry name" value="NAD(P)-binding Rossmann-fold domains"/>
    <property type="match status" value="3"/>
</dbReference>
<dbReference type="Gene3D" id="3.10.129.110">
    <property type="entry name" value="Polyketide synthase dehydratase"/>
    <property type="match status" value="1"/>
</dbReference>
<dbReference type="GO" id="GO:0031177">
    <property type="term" value="F:phosphopantetheine binding"/>
    <property type="evidence" value="ECO:0007669"/>
    <property type="project" value="InterPro"/>
</dbReference>
<dbReference type="GO" id="GO:0044550">
    <property type="term" value="P:secondary metabolite biosynthetic process"/>
    <property type="evidence" value="ECO:0007669"/>
    <property type="project" value="TreeGrafter"/>
</dbReference>
<dbReference type="InterPro" id="IPR020841">
    <property type="entry name" value="PKS_Beta-ketoAc_synthase_dom"/>
</dbReference>
<dbReference type="InterPro" id="IPR036291">
    <property type="entry name" value="NAD(P)-bd_dom_sf"/>
</dbReference>
<dbReference type="InterPro" id="IPR014030">
    <property type="entry name" value="Ketoacyl_synth_N"/>
</dbReference>
<keyword evidence="12" id="KW-1185">Reference proteome</keyword>
<dbReference type="SUPFAM" id="SSF50129">
    <property type="entry name" value="GroES-like"/>
    <property type="match status" value="1"/>
</dbReference>
<dbReference type="InterPro" id="IPR049551">
    <property type="entry name" value="PKS_DH_C"/>
</dbReference>
<dbReference type="Pfam" id="PF14765">
    <property type="entry name" value="PS-DH"/>
    <property type="match status" value="1"/>
</dbReference>
<dbReference type="GO" id="GO:0016491">
    <property type="term" value="F:oxidoreductase activity"/>
    <property type="evidence" value="ECO:0007669"/>
    <property type="project" value="InterPro"/>
</dbReference>
<dbReference type="Gene3D" id="3.40.366.10">
    <property type="entry name" value="Malonyl-Coenzyme A Acyl Carrier Protein, domain 2"/>
    <property type="match status" value="1"/>
</dbReference>
<dbReference type="Gene3D" id="3.40.50.720">
    <property type="entry name" value="NAD(P)-binding Rossmann-like Domain"/>
    <property type="match status" value="3"/>
</dbReference>
<dbReference type="InterPro" id="IPR050091">
    <property type="entry name" value="PKS_NRPS_Biosynth_Enz"/>
</dbReference>
<feature type="domain" description="PKS/mFAS DH" evidence="10">
    <location>
        <begin position="969"/>
        <end position="1266"/>
    </location>
</feature>
<evidence type="ECO:0000256" key="3">
    <source>
        <dbReference type="ARBA" id="ARBA00022679"/>
    </source>
</evidence>
<keyword evidence="5" id="KW-0511">Multifunctional enzyme</keyword>
<dbReference type="Pfam" id="PF00698">
    <property type="entry name" value="Acyl_transf_1"/>
    <property type="match status" value="1"/>
</dbReference>
<dbReference type="InterPro" id="IPR009081">
    <property type="entry name" value="PP-bd_ACP"/>
</dbReference>
<keyword evidence="2" id="KW-0597">Phosphoprotein</keyword>
<keyword evidence="6" id="KW-0012">Acyltransferase</keyword>
<dbReference type="Pfam" id="PF08659">
    <property type="entry name" value="KR"/>
    <property type="match status" value="1"/>
</dbReference>
<dbReference type="InterPro" id="IPR020843">
    <property type="entry name" value="ER"/>
</dbReference>
<dbReference type="SMART" id="SM00827">
    <property type="entry name" value="PKS_AT"/>
    <property type="match status" value="1"/>
</dbReference>
<dbReference type="InterPro" id="IPR014043">
    <property type="entry name" value="Acyl_transferase_dom"/>
</dbReference>
<dbReference type="SMART" id="SM00829">
    <property type="entry name" value="PKS_ER"/>
    <property type="match status" value="1"/>
</dbReference>
<accession>A0A319DAV9</accession>
<evidence type="ECO:0000256" key="5">
    <source>
        <dbReference type="ARBA" id="ARBA00023268"/>
    </source>
</evidence>
<dbReference type="GO" id="GO:0004315">
    <property type="term" value="F:3-oxoacyl-[acyl-carrier-protein] synthase activity"/>
    <property type="evidence" value="ECO:0007669"/>
    <property type="project" value="InterPro"/>
</dbReference>
<dbReference type="Gene3D" id="3.40.47.10">
    <property type="match status" value="1"/>
</dbReference>
<dbReference type="InterPro" id="IPR016036">
    <property type="entry name" value="Malonyl_transacylase_ACP-bd"/>
</dbReference>
<dbReference type="STRING" id="1448320.A0A319DAV9"/>
<evidence type="ECO:0000259" key="8">
    <source>
        <dbReference type="PROSITE" id="PS50075"/>
    </source>
</evidence>
<dbReference type="InterPro" id="IPR011032">
    <property type="entry name" value="GroES-like_sf"/>
</dbReference>
<dbReference type="Pfam" id="PF16197">
    <property type="entry name" value="KAsynt_C_assoc"/>
    <property type="match status" value="1"/>
</dbReference>
<dbReference type="SUPFAM" id="SSF47336">
    <property type="entry name" value="ACP-like"/>
    <property type="match status" value="1"/>
</dbReference>
<dbReference type="InterPro" id="IPR056501">
    <property type="entry name" value="NAD-bd_HRPKS_sdrA"/>
</dbReference>
<dbReference type="InterPro" id="IPR036736">
    <property type="entry name" value="ACP-like_sf"/>
</dbReference>
<dbReference type="Pfam" id="PF21089">
    <property type="entry name" value="PKS_DH_N"/>
    <property type="match status" value="1"/>
</dbReference>
<dbReference type="SMART" id="SM00826">
    <property type="entry name" value="PKS_DH"/>
    <property type="match status" value="1"/>
</dbReference>
<dbReference type="SMART" id="SM00822">
    <property type="entry name" value="PKS_KR"/>
    <property type="match status" value="1"/>
</dbReference>
<protein>
    <submittedName>
        <fullName evidence="11">Ketoacyl-synt-domain-containing protein</fullName>
    </submittedName>
</protein>
<keyword evidence="4" id="KW-0521">NADP</keyword>
<dbReference type="InterPro" id="IPR042104">
    <property type="entry name" value="PKS_dehydratase_sf"/>
</dbReference>
<dbReference type="InterPro" id="IPR049900">
    <property type="entry name" value="PKS_mFAS_DH"/>
</dbReference>
<dbReference type="GO" id="GO:0004312">
    <property type="term" value="F:fatty acid synthase activity"/>
    <property type="evidence" value="ECO:0007669"/>
    <property type="project" value="TreeGrafter"/>
</dbReference>
<dbReference type="Proteomes" id="UP000247810">
    <property type="component" value="Unassembled WGS sequence"/>
</dbReference>
<dbReference type="InterPro" id="IPR057326">
    <property type="entry name" value="KR_dom"/>
</dbReference>
<dbReference type="CDD" id="cd00833">
    <property type="entry name" value="PKS"/>
    <property type="match status" value="1"/>
</dbReference>
<dbReference type="Gene3D" id="3.90.180.10">
    <property type="entry name" value="Medium-chain alcohol dehydrogenases, catalytic domain"/>
    <property type="match status" value="1"/>
</dbReference>
<dbReference type="InterPro" id="IPR016039">
    <property type="entry name" value="Thiolase-like"/>
</dbReference>
<dbReference type="InterPro" id="IPR018201">
    <property type="entry name" value="Ketoacyl_synth_AS"/>
</dbReference>
<dbReference type="PANTHER" id="PTHR43775">
    <property type="entry name" value="FATTY ACID SYNTHASE"/>
    <property type="match status" value="1"/>
</dbReference>
<dbReference type="InterPro" id="IPR049552">
    <property type="entry name" value="PKS_DH_N"/>
</dbReference>
<dbReference type="InterPro" id="IPR001227">
    <property type="entry name" value="Ac_transferase_dom_sf"/>
</dbReference>
<dbReference type="CDD" id="cd05274">
    <property type="entry name" value="KR_FAS_SDR_x"/>
    <property type="match status" value="1"/>
</dbReference>
<dbReference type="SMART" id="SM00825">
    <property type="entry name" value="PKS_KS"/>
    <property type="match status" value="1"/>
</dbReference>
<keyword evidence="1" id="KW-0596">Phosphopantetheine</keyword>
<dbReference type="InterPro" id="IPR013968">
    <property type="entry name" value="PKS_KR"/>
</dbReference>
<feature type="region of interest" description="N-terminal hotdog fold" evidence="7">
    <location>
        <begin position="969"/>
        <end position="1102"/>
    </location>
</feature>
<dbReference type="InterPro" id="IPR013149">
    <property type="entry name" value="ADH-like_C"/>
</dbReference>
<dbReference type="PROSITE" id="PS52019">
    <property type="entry name" value="PKS_MFAS_DH"/>
    <property type="match status" value="1"/>
</dbReference>
<evidence type="ECO:0000256" key="4">
    <source>
        <dbReference type="ARBA" id="ARBA00022857"/>
    </source>
</evidence>
<dbReference type="Pfam" id="PF23114">
    <property type="entry name" value="NAD-bd_HRPKS_sdrA"/>
    <property type="match status" value="1"/>
</dbReference>
<dbReference type="Pfam" id="PF00550">
    <property type="entry name" value="PP-binding"/>
    <property type="match status" value="1"/>
</dbReference>